<protein>
    <submittedName>
        <fullName evidence="1">Cytochrome c oxidase subunit 1</fullName>
    </submittedName>
</protein>
<evidence type="ECO:0000313" key="2">
    <source>
        <dbReference type="Proteomes" id="UP001219518"/>
    </source>
</evidence>
<sequence length="98" mass="10866">KPAPVSRARVGGGSIKLIVETKSCFKLGKHFEFNSVSLSPLTTARLRNTHLQFMIKDQIFVVYHLHASTVESEVFVPCTLQETACAFSQPDDKQSSLN</sequence>
<dbReference type="EMBL" id="JAHWGI010000003">
    <property type="protein sequence ID" value="KAK3907219.1"/>
    <property type="molecule type" value="Genomic_DNA"/>
</dbReference>
<comment type="caution">
    <text evidence="1">The sequence shown here is derived from an EMBL/GenBank/DDBJ whole genome shotgun (WGS) entry which is preliminary data.</text>
</comment>
<gene>
    <name evidence="1" type="ORF">KUF71_002909</name>
</gene>
<feature type="non-terminal residue" evidence="1">
    <location>
        <position position="98"/>
    </location>
</feature>
<accession>A0AAE1L5V3</accession>
<name>A0AAE1L5V3_9NEOP</name>
<proteinExistence type="predicted"/>
<dbReference type="AlphaFoldDB" id="A0AAE1L5V3"/>
<keyword evidence="2" id="KW-1185">Reference proteome</keyword>
<reference evidence="1" key="1">
    <citation type="submission" date="2021-07" db="EMBL/GenBank/DDBJ databases">
        <authorList>
            <person name="Catto M.A."/>
            <person name="Jacobson A."/>
            <person name="Kennedy G."/>
            <person name="Labadie P."/>
            <person name="Hunt B.G."/>
            <person name="Srinivasan R."/>
        </authorList>
    </citation>
    <scope>NUCLEOTIDE SEQUENCE</scope>
    <source>
        <strain evidence="1">PL_HMW_Pooled</strain>
        <tissue evidence="1">Head</tissue>
    </source>
</reference>
<dbReference type="Proteomes" id="UP001219518">
    <property type="component" value="Unassembled WGS sequence"/>
</dbReference>
<organism evidence="1 2">
    <name type="scientific">Frankliniella fusca</name>
    <dbReference type="NCBI Taxonomy" id="407009"/>
    <lineage>
        <taxon>Eukaryota</taxon>
        <taxon>Metazoa</taxon>
        <taxon>Ecdysozoa</taxon>
        <taxon>Arthropoda</taxon>
        <taxon>Hexapoda</taxon>
        <taxon>Insecta</taxon>
        <taxon>Pterygota</taxon>
        <taxon>Neoptera</taxon>
        <taxon>Paraneoptera</taxon>
        <taxon>Thysanoptera</taxon>
        <taxon>Terebrantia</taxon>
        <taxon>Thripoidea</taxon>
        <taxon>Thripidae</taxon>
        <taxon>Frankliniella</taxon>
    </lineage>
</organism>
<reference evidence="1" key="2">
    <citation type="journal article" date="2023" name="BMC Genomics">
        <title>Pest status, molecular evolution, and epigenetic factors derived from the genome assembly of Frankliniella fusca, a thysanopteran phytovirus vector.</title>
        <authorList>
            <person name="Catto M.A."/>
            <person name="Labadie P.E."/>
            <person name="Jacobson A.L."/>
            <person name="Kennedy G.G."/>
            <person name="Srinivasan R."/>
            <person name="Hunt B.G."/>
        </authorList>
    </citation>
    <scope>NUCLEOTIDE SEQUENCE</scope>
    <source>
        <strain evidence="1">PL_HMW_Pooled</strain>
    </source>
</reference>
<evidence type="ECO:0000313" key="1">
    <source>
        <dbReference type="EMBL" id="KAK3907219.1"/>
    </source>
</evidence>